<dbReference type="OrthoDB" id="6141044at2759"/>
<dbReference type="AlphaFoldDB" id="A0A8S3UTQ1"/>
<proteinExistence type="predicted"/>
<evidence type="ECO:0000259" key="2">
    <source>
        <dbReference type="PROSITE" id="PS50097"/>
    </source>
</evidence>
<feature type="compositionally biased region" description="Low complexity" evidence="1">
    <location>
        <begin position="279"/>
        <end position="292"/>
    </location>
</feature>
<sequence length="522" mass="58004">MKSKTLYLPMDTQVTTLILKAPVSPDPWNICQCLLWTPNTYSTEKPQNGGRLQVHCYKLISSLIDRRKSKFHIAKNIINFKEIRGENLAKMNYQKVYMNQIHSSSLLCQLAQMWRSQLVCDAYIRTGTVTTKAHRVVLLAACPMLQSMEKASIGSHLEVRLTADIKQEAVNMFLQYLYEGFMLLTEENCKDVEKVARLLQVDSVIKCCADFYKCLESKTGNNMYSNSKYKYSSYDMLEFRHVRATDLQKTVQDRLMKRASEMGRPLSPSSKKQRLYRASTPPSESSQSSFSQRADDTFSMSHSYGSGQQEPWDRVPRPGANAASMSRGQSQRFQQPSVIDIVEDSIELIHVDPGDGSRHQPPSQKGVAVSVASQLDSGPPNISIRQTSGPSYSSPHIPSSSSYTPRHSSVSSSPSQSKASDRAIISLTDPQISQITREVTHQLQQQEHSASSSRPPALQLAPGLTSPHESLSQQRPPHFPFTERLQQTASKPSFAAGSARQVGAPQMPNLHSGSSSTGSPST</sequence>
<evidence type="ECO:0000313" key="4">
    <source>
        <dbReference type="Proteomes" id="UP000683360"/>
    </source>
</evidence>
<dbReference type="PANTHER" id="PTHR46105">
    <property type="entry name" value="AGAP004733-PA"/>
    <property type="match status" value="1"/>
</dbReference>
<dbReference type="PROSITE" id="PS50097">
    <property type="entry name" value="BTB"/>
    <property type="match status" value="1"/>
</dbReference>
<dbReference type="EMBL" id="CAJPWZ010002786">
    <property type="protein sequence ID" value="CAG2245800.1"/>
    <property type="molecule type" value="Genomic_DNA"/>
</dbReference>
<comment type="caution">
    <text evidence="3">The sequence shown here is derived from an EMBL/GenBank/DDBJ whole genome shotgun (WGS) entry which is preliminary data.</text>
</comment>
<dbReference type="GO" id="GO:0000981">
    <property type="term" value="F:DNA-binding transcription factor activity, RNA polymerase II-specific"/>
    <property type="evidence" value="ECO:0007669"/>
    <property type="project" value="TreeGrafter"/>
</dbReference>
<feature type="compositionally biased region" description="Polar residues" evidence="1">
    <location>
        <begin position="439"/>
        <end position="454"/>
    </location>
</feature>
<accession>A0A8S3UTQ1</accession>
<protein>
    <recommendedName>
        <fullName evidence="2">BTB domain-containing protein</fullName>
    </recommendedName>
</protein>
<dbReference type="Pfam" id="PF00651">
    <property type="entry name" value="BTB"/>
    <property type="match status" value="1"/>
</dbReference>
<dbReference type="InterPro" id="IPR000210">
    <property type="entry name" value="BTB/POZ_dom"/>
</dbReference>
<feature type="region of interest" description="Disordered" evidence="1">
    <location>
        <begin position="351"/>
        <end position="421"/>
    </location>
</feature>
<dbReference type="InterPro" id="IPR011333">
    <property type="entry name" value="SKP1/BTB/POZ_sf"/>
</dbReference>
<name>A0A8S3UTQ1_MYTED</name>
<gene>
    <name evidence="3" type="ORF">MEDL_57781</name>
</gene>
<dbReference type="SMART" id="SM00225">
    <property type="entry name" value="BTB"/>
    <property type="match status" value="1"/>
</dbReference>
<feature type="region of interest" description="Disordered" evidence="1">
    <location>
        <begin position="439"/>
        <end position="522"/>
    </location>
</feature>
<feature type="compositionally biased region" description="Polar residues" evidence="1">
    <location>
        <begin position="323"/>
        <end position="335"/>
    </location>
</feature>
<organism evidence="3 4">
    <name type="scientific">Mytilus edulis</name>
    <name type="common">Blue mussel</name>
    <dbReference type="NCBI Taxonomy" id="6550"/>
    <lineage>
        <taxon>Eukaryota</taxon>
        <taxon>Metazoa</taxon>
        <taxon>Spiralia</taxon>
        <taxon>Lophotrochozoa</taxon>
        <taxon>Mollusca</taxon>
        <taxon>Bivalvia</taxon>
        <taxon>Autobranchia</taxon>
        <taxon>Pteriomorphia</taxon>
        <taxon>Mytilida</taxon>
        <taxon>Mytiloidea</taxon>
        <taxon>Mytilidae</taxon>
        <taxon>Mytilinae</taxon>
        <taxon>Mytilus</taxon>
    </lineage>
</organism>
<dbReference type="Proteomes" id="UP000683360">
    <property type="component" value="Unassembled WGS sequence"/>
</dbReference>
<feature type="domain" description="BTB" evidence="2">
    <location>
        <begin position="120"/>
        <end position="186"/>
    </location>
</feature>
<feature type="compositionally biased region" description="Low complexity" evidence="1">
    <location>
        <begin position="388"/>
        <end position="418"/>
    </location>
</feature>
<evidence type="ECO:0000256" key="1">
    <source>
        <dbReference type="SAM" id="MobiDB-lite"/>
    </source>
</evidence>
<dbReference type="Gene3D" id="3.30.710.10">
    <property type="entry name" value="Potassium Channel Kv1.1, Chain A"/>
    <property type="match status" value="1"/>
</dbReference>
<dbReference type="GO" id="GO:0000978">
    <property type="term" value="F:RNA polymerase II cis-regulatory region sequence-specific DNA binding"/>
    <property type="evidence" value="ECO:0007669"/>
    <property type="project" value="TreeGrafter"/>
</dbReference>
<dbReference type="SUPFAM" id="SSF54695">
    <property type="entry name" value="POZ domain"/>
    <property type="match status" value="1"/>
</dbReference>
<feature type="compositionally biased region" description="Low complexity" evidence="1">
    <location>
        <begin position="512"/>
        <end position="522"/>
    </location>
</feature>
<feature type="region of interest" description="Disordered" evidence="1">
    <location>
        <begin position="259"/>
        <end position="335"/>
    </location>
</feature>
<feature type="compositionally biased region" description="Polar residues" evidence="1">
    <location>
        <begin position="298"/>
        <end position="309"/>
    </location>
</feature>
<dbReference type="InterPro" id="IPR050457">
    <property type="entry name" value="ZnFinger_BTB_dom_contain"/>
</dbReference>
<dbReference type="PANTHER" id="PTHR46105:SF28">
    <property type="entry name" value="ZINC FINGER PROTEIN 37-LIKE"/>
    <property type="match status" value="1"/>
</dbReference>
<evidence type="ECO:0000313" key="3">
    <source>
        <dbReference type="EMBL" id="CAG2245800.1"/>
    </source>
</evidence>
<keyword evidence="4" id="KW-1185">Reference proteome</keyword>
<reference evidence="3" key="1">
    <citation type="submission" date="2021-03" db="EMBL/GenBank/DDBJ databases">
        <authorList>
            <person name="Bekaert M."/>
        </authorList>
    </citation>
    <scope>NUCLEOTIDE SEQUENCE</scope>
</reference>